<dbReference type="EMBL" id="VSSQ01042090">
    <property type="protein sequence ID" value="MPM95614.1"/>
    <property type="molecule type" value="Genomic_DNA"/>
</dbReference>
<proteinExistence type="predicted"/>
<sequence length="165" mass="18005">MTDNATAFEVKEIKITAQDIPELTAADIPAKRFLPAEFPGTNGKLQDKPGALDGKAVWGKRWYNVMKLPVPANAKELYYYVHAVKDSDRPVDINLLCESQRAASGKLEGAPNTWQWVKIGPVGAAAIYPDFFLNFGGDADTQIWVDQVVLSTDGNLPEAALTNAE</sequence>
<name>A0A645E1E7_9ZZZZ</name>
<organism evidence="1">
    <name type="scientific">bioreactor metagenome</name>
    <dbReference type="NCBI Taxonomy" id="1076179"/>
    <lineage>
        <taxon>unclassified sequences</taxon>
        <taxon>metagenomes</taxon>
        <taxon>ecological metagenomes</taxon>
    </lineage>
</organism>
<dbReference type="AlphaFoldDB" id="A0A645E1E7"/>
<reference evidence="1" key="1">
    <citation type="submission" date="2019-08" db="EMBL/GenBank/DDBJ databases">
        <authorList>
            <person name="Kucharzyk K."/>
            <person name="Murdoch R.W."/>
            <person name="Higgins S."/>
            <person name="Loffler F."/>
        </authorList>
    </citation>
    <scope>NUCLEOTIDE SEQUENCE</scope>
</reference>
<evidence type="ECO:0000313" key="1">
    <source>
        <dbReference type="EMBL" id="MPM95614.1"/>
    </source>
</evidence>
<protein>
    <submittedName>
        <fullName evidence="1">Uncharacterized protein</fullName>
    </submittedName>
</protein>
<comment type="caution">
    <text evidence="1">The sequence shown here is derived from an EMBL/GenBank/DDBJ whole genome shotgun (WGS) entry which is preliminary data.</text>
</comment>
<accession>A0A645E1E7</accession>
<gene>
    <name evidence="1" type="ORF">SDC9_142769</name>
</gene>